<organism evidence="8 10">
    <name type="scientific">Streptomyces nodosus</name>
    <dbReference type="NCBI Taxonomy" id="40318"/>
    <lineage>
        <taxon>Bacteria</taxon>
        <taxon>Bacillati</taxon>
        <taxon>Actinomycetota</taxon>
        <taxon>Actinomycetes</taxon>
        <taxon>Kitasatosporales</taxon>
        <taxon>Streptomycetaceae</taxon>
        <taxon>Streptomyces</taxon>
    </lineage>
</organism>
<keyword evidence="3" id="KW-0560">Oxidoreductase</keyword>
<dbReference type="HOGENOM" id="CLU_022256_1_0_11"/>
<dbReference type="InterPro" id="IPR051260">
    <property type="entry name" value="Diverse_substr_monoxygenases"/>
</dbReference>
<dbReference type="PANTHER" id="PTHR30011">
    <property type="entry name" value="ALKANESULFONATE MONOOXYGENASE-RELATED"/>
    <property type="match status" value="1"/>
</dbReference>
<dbReference type="AlphaFoldDB" id="A0A0B5D7K4"/>
<feature type="binding site" evidence="6">
    <location>
        <position position="97"/>
    </location>
    <ligand>
        <name>FMN</name>
        <dbReference type="ChEBI" id="CHEBI:58210"/>
    </ligand>
</feature>
<name>A0A0B5D7K4_9ACTN</name>
<feature type="binding site" evidence="6">
    <location>
        <position position="222"/>
    </location>
    <ligand>
        <name>FMN</name>
        <dbReference type="ChEBI" id="CHEBI:58210"/>
    </ligand>
</feature>
<dbReference type="CDD" id="cd01095">
    <property type="entry name" value="Nitrilotriacetate_monoxgenase"/>
    <property type="match status" value="1"/>
</dbReference>
<protein>
    <submittedName>
        <fullName evidence="8">F420-dependent methylene-tetrahydromethanopterin reductase</fullName>
    </submittedName>
    <submittedName>
        <fullName evidence="9">LLM class flavin-dependent oxidoreductase</fullName>
    </submittedName>
</protein>
<dbReference type="InterPro" id="IPR036661">
    <property type="entry name" value="Luciferase-like_sf"/>
</dbReference>
<evidence type="ECO:0000256" key="3">
    <source>
        <dbReference type="ARBA" id="ARBA00023002"/>
    </source>
</evidence>
<dbReference type="EMBL" id="CP009313">
    <property type="protein sequence ID" value="AJE39119.1"/>
    <property type="molecule type" value="Genomic_DNA"/>
</dbReference>
<evidence type="ECO:0000256" key="1">
    <source>
        <dbReference type="ARBA" id="ARBA00022630"/>
    </source>
</evidence>
<dbReference type="GO" id="GO:0016705">
    <property type="term" value="F:oxidoreductase activity, acting on paired donors, with incorporation or reduction of molecular oxygen"/>
    <property type="evidence" value="ECO:0007669"/>
    <property type="project" value="InterPro"/>
</dbReference>
<reference evidence="9 11" key="3">
    <citation type="submission" date="2017-09" db="EMBL/GenBank/DDBJ databases">
        <title>Streptomyces genome completion.</title>
        <authorList>
            <person name="Lee N."/>
            <person name="Cho B.-K."/>
        </authorList>
    </citation>
    <scope>NUCLEOTIDE SEQUENCE [LARGE SCALE GENOMIC DNA]</scope>
    <source>
        <strain evidence="9 11">ATCC 14899</strain>
    </source>
</reference>
<evidence type="ECO:0000313" key="10">
    <source>
        <dbReference type="Proteomes" id="UP000031526"/>
    </source>
</evidence>
<sequence>MSKPLKQIHLAAHFPGVNNTTVWSDPRAGSHIEFSSFVRFAQTAERAKFDFLFLAEGLRLREQGGSIYDLDVVGRPDTFTVLAALAAVTDRLGLTGTINSTFNEPYEVARQFASLDHLSGGRAAWNVVTSWDAFTGENFRRGGFLPQGERYSRAREFLATANELFDSWHGDEIIADRAAGAFLRDAEAGAFVHQGQHFDIHGRFNVPRSPQGRPVVFQAGDSDEGREFAAADADAIFSRYSGLEEGRAFYTDVKSRLARYGRRHDQLLILPAATFVLGDTDTEARELAHEVRRQQVSGATALKHLEFVWNRDLSAYDPDGPLPEIDPDVSEEHIARGRAQVRMYRDPLATARAWRELAAAHHWSIRDLVIETGNRQAFVGTPDTVARTIDDFVQSDASDGFILVPHITPGGLDEFADKVVPLLQERGVFRTEYEGTTLRDHLGLAHPDDARDERAAS</sequence>
<keyword evidence="1 6" id="KW-0285">Flavoprotein</keyword>
<keyword evidence="4" id="KW-0503">Monooxygenase</keyword>
<dbReference type="InterPro" id="IPR016215">
    <property type="entry name" value="NTA_MOA"/>
</dbReference>
<dbReference type="Proteomes" id="UP000325763">
    <property type="component" value="Chromosome"/>
</dbReference>
<reference evidence="8 10" key="2">
    <citation type="journal article" date="2016" name="Appl. Microbiol. Biotechnol.">
        <title>Exploiting the genome sequence of Streptomyces nodosus for enhanced antibiotic production.</title>
        <authorList>
            <person name="Sweeney P."/>
            <person name="Murphy C.D."/>
            <person name="Caffrey P."/>
        </authorList>
    </citation>
    <scope>NUCLEOTIDE SEQUENCE [LARGE SCALE GENOMIC DNA]</scope>
    <source>
        <strain evidence="8 10">ATCC 14899</strain>
    </source>
</reference>
<dbReference type="EMBL" id="CP023747">
    <property type="protein sequence ID" value="QEV37716.1"/>
    <property type="molecule type" value="Genomic_DNA"/>
</dbReference>
<gene>
    <name evidence="9" type="ORF">CP978_03405</name>
    <name evidence="8" type="ORF">SNOD_03010</name>
</gene>
<evidence type="ECO:0000256" key="2">
    <source>
        <dbReference type="ARBA" id="ARBA00022643"/>
    </source>
</evidence>
<dbReference type="PIRSF" id="PIRSF000337">
    <property type="entry name" value="NTA_MOA"/>
    <property type="match status" value="1"/>
</dbReference>
<comment type="similarity">
    <text evidence="5">Belongs to the NtaA/SnaA/DszA monooxygenase family.</text>
</comment>
<proteinExistence type="inferred from homology"/>
<dbReference type="PANTHER" id="PTHR30011:SF16">
    <property type="entry name" value="C2H2 FINGER DOMAIN TRANSCRIPTION FACTOR (EUROFUNG)-RELATED"/>
    <property type="match status" value="1"/>
</dbReference>
<dbReference type="KEGG" id="snq:CP978_03405"/>
<evidence type="ECO:0000256" key="4">
    <source>
        <dbReference type="ARBA" id="ARBA00023033"/>
    </source>
</evidence>
<evidence type="ECO:0000256" key="5">
    <source>
        <dbReference type="ARBA" id="ARBA00033748"/>
    </source>
</evidence>
<evidence type="ECO:0000313" key="11">
    <source>
        <dbReference type="Proteomes" id="UP000325763"/>
    </source>
</evidence>
<dbReference type="GO" id="GO:0004497">
    <property type="term" value="F:monooxygenase activity"/>
    <property type="evidence" value="ECO:0007669"/>
    <property type="project" value="UniProtKB-KW"/>
</dbReference>
<feature type="domain" description="Luciferase-like" evidence="7">
    <location>
        <begin position="24"/>
        <end position="395"/>
    </location>
</feature>
<reference evidence="10" key="1">
    <citation type="submission" date="2014-09" db="EMBL/GenBank/DDBJ databases">
        <title>Sequence of the Streptomyces nodosus genome.</title>
        <authorList>
            <person name="Sweeney P."/>
            <person name="Stephens N."/>
            <person name="Murphy C."/>
            <person name="Caffrey P."/>
        </authorList>
    </citation>
    <scope>NUCLEOTIDE SEQUENCE [LARGE SCALE GENOMIC DNA]</scope>
    <source>
        <strain evidence="10">ATCC 14899</strain>
    </source>
</reference>
<evidence type="ECO:0000313" key="8">
    <source>
        <dbReference type="EMBL" id="AJE39119.1"/>
    </source>
</evidence>
<feature type="binding site" evidence="6">
    <location>
        <position position="151"/>
    </location>
    <ligand>
        <name>FMN</name>
        <dbReference type="ChEBI" id="CHEBI:58210"/>
    </ligand>
</feature>
<dbReference type="SUPFAM" id="SSF51679">
    <property type="entry name" value="Bacterial luciferase-like"/>
    <property type="match status" value="1"/>
</dbReference>
<evidence type="ECO:0000256" key="6">
    <source>
        <dbReference type="PIRSR" id="PIRSR000337-1"/>
    </source>
</evidence>
<evidence type="ECO:0000313" key="9">
    <source>
        <dbReference type="EMBL" id="QEV37716.1"/>
    </source>
</evidence>
<evidence type="ECO:0000259" key="7">
    <source>
        <dbReference type="Pfam" id="PF00296"/>
    </source>
</evidence>
<dbReference type="NCBIfam" id="TIGR03860">
    <property type="entry name" value="FMN_nitrolo"/>
    <property type="match status" value="1"/>
</dbReference>
<dbReference type="Gene3D" id="3.20.20.30">
    <property type="entry name" value="Luciferase-like domain"/>
    <property type="match status" value="1"/>
</dbReference>
<dbReference type="RefSeq" id="WP_043437386.1">
    <property type="nucleotide sequence ID" value="NZ_CP009313.1"/>
</dbReference>
<keyword evidence="10" id="KW-1185">Reference proteome</keyword>
<dbReference type="Proteomes" id="UP000031526">
    <property type="component" value="Chromosome"/>
</dbReference>
<dbReference type="Pfam" id="PF00296">
    <property type="entry name" value="Bac_luciferase"/>
    <property type="match status" value="1"/>
</dbReference>
<keyword evidence="2 6" id="KW-0288">FMN</keyword>
<accession>A0A0B5D7K4</accession>
<dbReference type="InterPro" id="IPR011251">
    <property type="entry name" value="Luciferase-like_dom"/>
</dbReference>
<dbReference type="STRING" id="40318.SNOD_03010"/>
<dbReference type="OrthoDB" id="3265338at2"/>